<keyword evidence="6" id="KW-1185">Reference proteome</keyword>
<keyword evidence="2" id="KW-0963">Cytoplasm</keyword>
<dbReference type="Gene3D" id="3.30.1340.10">
    <property type="entry name" value="HPr-like"/>
    <property type="match status" value="1"/>
</dbReference>
<evidence type="ECO:0000256" key="3">
    <source>
        <dbReference type="ARBA" id="ARBA00022683"/>
    </source>
</evidence>
<gene>
    <name evidence="5" type="primary">ptsH_1</name>
    <name evidence="5" type="ORF">SG0102_02250</name>
</gene>
<dbReference type="OrthoDB" id="9809047at2"/>
<dbReference type="SUPFAM" id="SSF55594">
    <property type="entry name" value="HPr-like"/>
    <property type="match status" value="1"/>
</dbReference>
<dbReference type="AlphaFoldDB" id="A0A3G9JH91"/>
<dbReference type="PROSITE" id="PS51350">
    <property type="entry name" value="PTS_HPR_DOM"/>
    <property type="match status" value="1"/>
</dbReference>
<evidence type="ECO:0000313" key="5">
    <source>
        <dbReference type="EMBL" id="BBH25291.1"/>
    </source>
</evidence>
<evidence type="ECO:0000256" key="2">
    <source>
        <dbReference type="ARBA" id="ARBA00022490"/>
    </source>
</evidence>
<dbReference type="GO" id="GO:0005737">
    <property type="term" value="C:cytoplasm"/>
    <property type="evidence" value="ECO:0007669"/>
    <property type="project" value="UniProtKB-SubCell"/>
</dbReference>
<dbReference type="PANTHER" id="PTHR33705:SF2">
    <property type="entry name" value="PHOSPHOCARRIER PROTEIN NPR"/>
    <property type="match status" value="1"/>
</dbReference>
<proteinExistence type="predicted"/>
<protein>
    <submittedName>
        <fullName evidence="5">PTS galactitol transporter subunit IIC</fullName>
    </submittedName>
</protein>
<dbReference type="Proteomes" id="UP000268059">
    <property type="component" value="Chromosome"/>
</dbReference>
<dbReference type="PANTHER" id="PTHR33705">
    <property type="entry name" value="PHOSPHOCARRIER PROTEIN HPR"/>
    <property type="match status" value="1"/>
</dbReference>
<dbReference type="EMBL" id="AP019309">
    <property type="protein sequence ID" value="BBH25291.1"/>
    <property type="molecule type" value="Genomic_DNA"/>
</dbReference>
<comment type="subcellular location">
    <subcellularLocation>
        <location evidence="1">Cytoplasm</location>
    </subcellularLocation>
</comment>
<dbReference type="InParanoid" id="A0A3G9JH91"/>
<reference evidence="5 6" key="1">
    <citation type="submission" date="2018-11" db="EMBL/GenBank/DDBJ databases">
        <title>Novel Erysipelotrichaceae bacterium isolated from small intestine of a swine.</title>
        <authorList>
            <person name="Kim J.S."/>
            <person name="Choe H."/>
            <person name="Lee Y.R."/>
            <person name="Kim K.M."/>
            <person name="Park D.S."/>
        </authorList>
    </citation>
    <scope>NUCLEOTIDE SEQUENCE [LARGE SCALE GENOMIC DNA]</scope>
    <source>
        <strain evidence="5 6">SG0102</strain>
    </source>
</reference>
<name>A0A3G9JH91_9FIRM</name>
<sequence>MKEFIYVMQDPEGNHARPAGKVVAIAKNYQSKASLWIGDQSYDLKKLLSFMSAPIKKGDEVVIRVEGDDEDIAADTLKKEFEEAFKG</sequence>
<evidence type="ECO:0000259" key="4">
    <source>
        <dbReference type="PROSITE" id="PS51350"/>
    </source>
</evidence>
<evidence type="ECO:0000313" key="6">
    <source>
        <dbReference type="Proteomes" id="UP000268059"/>
    </source>
</evidence>
<accession>A0A3G9JH91</accession>
<organism evidence="5 6">
    <name type="scientific">Intestinibaculum porci</name>
    <dbReference type="NCBI Taxonomy" id="2487118"/>
    <lineage>
        <taxon>Bacteria</taxon>
        <taxon>Bacillati</taxon>
        <taxon>Bacillota</taxon>
        <taxon>Erysipelotrichia</taxon>
        <taxon>Erysipelotrichales</taxon>
        <taxon>Erysipelotrichaceae</taxon>
        <taxon>Intestinibaculum</taxon>
    </lineage>
</organism>
<dbReference type="KEGG" id="ebm:SG0102_02250"/>
<feature type="domain" description="HPr" evidence="4">
    <location>
        <begin position="1"/>
        <end position="87"/>
    </location>
</feature>
<dbReference type="InterPro" id="IPR000032">
    <property type="entry name" value="HPr-like"/>
</dbReference>
<dbReference type="RefSeq" id="WP_125118249.1">
    <property type="nucleotide sequence ID" value="NZ_AP019309.1"/>
</dbReference>
<dbReference type="InterPro" id="IPR035895">
    <property type="entry name" value="HPr-like_sf"/>
</dbReference>
<dbReference type="PRINTS" id="PR00107">
    <property type="entry name" value="PHOSPHOCPHPR"/>
</dbReference>
<dbReference type="GO" id="GO:0009401">
    <property type="term" value="P:phosphoenolpyruvate-dependent sugar phosphotransferase system"/>
    <property type="evidence" value="ECO:0007669"/>
    <property type="project" value="UniProtKB-KW"/>
</dbReference>
<dbReference type="InterPro" id="IPR050399">
    <property type="entry name" value="HPr"/>
</dbReference>
<evidence type="ECO:0000256" key="1">
    <source>
        <dbReference type="ARBA" id="ARBA00004496"/>
    </source>
</evidence>
<dbReference type="NCBIfam" id="TIGR01003">
    <property type="entry name" value="PTS_HPr_family"/>
    <property type="match status" value="1"/>
</dbReference>
<keyword evidence="3" id="KW-0598">Phosphotransferase system</keyword>
<dbReference type="Pfam" id="PF00381">
    <property type="entry name" value="PTS-HPr"/>
    <property type="match status" value="1"/>
</dbReference>